<dbReference type="RefSeq" id="WP_136566166.1">
    <property type="nucleotide sequence ID" value="NZ_SNTZ01000003.1"/>
</dbReference>
<accession>A0A4S8RMA0</accession>
<evidence type="ECO:0000313" key="3">
    <source>
        <dbReference type="Proteomes" id="UP000310406"/>
    </source>
</evidence>
<evidence type="ECO:0000256" key="1">
    <source>
        <dbReference type="SAM" id="SignalP"/>
    </source>
</evidence>
<reference evidence="2 3" key="1">
    <citation type="submission" date="2019-03" db="EMBL/GenBank/DDBJ databases">
        <title>Muricauda SCR12 sp.nov, a marine bacterium isolated from Pacific Ocean:the Okinawa trough.</title>
        <authorList>
            <person name="Liu L."/>
        </authorList>
    </citation>
    <scope>NUCLEOTIDE SEQUENCE [LARGE SCALE GENOMIC DNA]</scope>
    <source>
        <strain evidence="2 3">SCR12</strain>
    </source>
</reference>
<dbReference type="AlphaFoldDB" id="A0A4S8RMA0"/>
<dbReference type="OrthoDB" id="1151021at2"/>
<dbReference type="Proteomes" id="UP000310406">
    <property type="component" value="Unassembled WGS sequence"/>
</dbReference>
<dbReference type="EMBL" id="SNTZ01000003">
    <property type="protein sequence ID" value="THV59647.1"/>
    <property type="molecule type" value="Genomic_DNA"/>
</dbReference>
<protein>
    <recommendedName>
        <fullName evidence="4">DUF1795 domain-containing protein</fullName>
    </recommendedName>
</protein>
<keyword evidence="1" id="KW-0732">Signal</keyword>
<gene>
    <name evidence="2" type="ORF">EZV76_08760</name>
</gene>
<feature type="signal peptide" evidence="1">
    <location>
        <begin position="1"/>
        <end position="17"/>
    </location>
</feature>
<feature type="chain" id="PRO_5020661079" description="DUF1795 domain-containing protein" evidence="1">
    <location>
        <begin position="18"/>
        <end position="196"/>
    </location>
</feature>
<evidence type="ECO:0008006" key="4">
    <source>
        <dbReference type="Google" id="ProtNLM"/>
    </source>
</evidence>
<proteinExistence type="predicted"/>
<keyword evidence="3" id="KW-1185">Reference proteome</keyword>
<sequence length="196" mass="22469">MKNFLLLLFLVSTNATLNSCIDSKTKKAGTIPKVEDFNMVNVKNEFQILIPKDLGKTTGLNADASLQYQNIYQEAYIIVIDEQIGAYIDTFKELDLYNSDKSFIENYRETQLQLLAERIRILKQTEATFTTINNLEASQLSIDAKVDGIEETLSYFLTFVEGKQKVYLVMCWTTSSKKEEHRATFETISNSFKLLE</sequence>
<organism evidence="2 3">
    <name type="scientific">Flagellimonas alvinocaridis</name>
    <dbReference type="NCBI Taxonomy" id="2530200"/>
    <lineage>
        <taxon>Bacteria</taxon>
        <taxon>Pseudomonadati</taxon>
        <taxon>Bacteroidota</taxon>
        <taxon>Flavobacteriia</taxon>
        <taxon>Flavobacteriales</taxon>
        <taxon>Flavobacteriaceae</taxon>
        <taxon>Flagellimonas</taxon>
    </lineage>
</organism>
<comment type="caution">
    <text evidence="2">The sequence shown here is derived from an EMBL/GenBank/DDBJ whole genome shotgun (WGS) entry which is preliminary data.</text>
</comment>
<name>A0A4S8RMA0_9FLAO</name>
<dbReference type="Gene3D" id="3.40.1000.10">
    <property type="entry name" value="Mog1/PsbP, alpha/beta/alpha sandwich"/>
    <property type="match status" value="1"/>
</dbReference>
<evidence type="ECO:0000313" key="2">
    <source>
        <dbReference type="EMBL" id="THV59647.1"/>
    </source>
</evidence>